<dbReference type="RefSeq" id="WP_073473120.1">
    <property type="nucleotide sequence ID" value="NZ_FQZU01000003.1"/>
</dbReference>
<feature type="domain" description="ATPase BadF/BadG/BcrA/BcrD type" evidence="5">
    <location>
        <begin position="5"/>
        <end position="253"/>
    </location>
</feature>
<organism evidence="6 7">
    <name type="scientific">Desulfatibacillum alkenivorans DSM 16219</name>
    <dbReference type="NCBI Taxonomy" id="1121393"/>
    <lineage>
        <taxon>Bacteria</taxon>
        <taxon>Pseudomonadati</taxon>
        <taxon>Thermodesulfobacteriota</taxon>
        <taxon>Desulfobacteria</taxon>
        <taxon>Desulfobacterales</taxon>
        <taxon>Desulfatibacillaceae</taxon>
        <taxon>Desulfatibacillum</taxon>
    </lineage>
</organism>
<dbReference type="PANTHER" id="PTHR32329:SF2">
    <property type="entry name" value="BIFUNCTIONAL PROTEIN [INCLUDES 2-HYDROXYACYL-COA DEHYDRATASE (N-TER) AND ITS ACTIVATOR DOMAIN (C_TERM)"/>
    <property type="match status" value="1"/>
</dbReference>
<keyword evidence="4" id="KW-0411">Iron-sulfur</keyword>
<comment type="cofactor">
    <cofactor evidence="1">
        <name>[4Fe-4S] cluster</name>
        <dbReference type="ChEBI" id="CHEBI:49883"/>
    </cofactor>
</comment>
<evidence type="ECO:0000256" key="4">
    <source>
        <dbReference type="ARBA" id="ARBA00023014"/>
    </source>
</evidence>
<evidence type="ECO:0000313" key="7">
    <source>
        <dbReference type="Proteomes" id="UP000183994"/>
    </source>
</evidence>
<dbReference type="CDD" id="cd24107">
    <property type="entry name" value="ASKHA_NBD_benz_CoA_BzdP"/>
    <property type="match status" value="1"/>
</dbReference>
<evidence type="ECO:0000313" key="6">
    <source>
        <dbReference type="EMBL" id="SHI96345.1"/>
    </source>
</evidence>
<dbReference type="InterPro" id="IPR043129">
    <property type="entry name" value="ATPase_NBD"/>
</dbReference>
<keyword evidence="2" id="KW-0479">Metal-binding</keyword>
<gene>
    <name evidence="6" type="ORF">SAMN02745216_00806</name>
</gene>
<dbReference type="NCBIfam" id="TIGR00241">
    <property type="entry name" value="CoA_E_activ"/>
    <property type="match status" value="1"/>
</dbReference>
<dbReference type="SUPFAM" id="SSF53067">
    <property type="entry name" value="Actin-like ATPase domain"/>
    <property type="match status" value="1"/>
</dbReference>
<dbReference type="Pfam" id="PF01869">
    <property type="entry name" value="BcrAD_BadFG"/>
    <property type="match status" value="1"/>
</dbReference>
<name>A0A1M6FF97_9BACT</name>
<dbReference type="OrthoDB" id="9177882at2"/>
<accession>A0A1M6FF97</accession>
<dbReference type="EMBL" id="FQZU01000003">
    <property type="protein sequence ID" value="SHI96345.1"/>
    <property type="molecule type" value="Genomic_DNA"/>
</dbReference>
<evidence type="ECO:0000256" key="2">
    <source>
        <dbReference type="ARBA" id="ARBA00022723"/>
    </source>
</evidence>
<sequence length="266" mass="28436">MISAGIDVGTRFVKACIVKDGEVMGWAGQDVSRDIDRVIAGVYKKALEQAGIKKRQVKKLVSTGYGAKLVKKTSFTMSSDRCAAKGAFALDPTIRTVLDCGGLFLTVTAIDEKGVFERALSNDKCAAGSGKFLEMSAQAIEIPFSSISQYAELSREPYVISSNCAVFAESEVITQVNHGRNNTDIIAGVLHSIAGRAATLFERIQAQDNVALGGGLAAVPAFADRFEQMTERKTVSLPMPPQNFGAFGAALMAQQGDPFKEGSRRK</sequence>
<evidence type="ECO:0000259" key="5">
    <source>
        <dbReference type="Pfam" id="PF01869"/>
    </source>
</evidence>
<dbReference type="InterPro" id="IPR002731">
    <property type="entry name" value="ATPase_BadF"/>
</dbReference>
<dbReference type="Gene3D" id="3.30.420.40">
    <property type="match status" value="2"/>
</dbReference>
<reference evidence="7" key="1">
    <citation type="submission" date="2016-11" db="EMBL/GenBank/DDBJ databases">
        <authorList>
            <person name="Varghese N."/>
            <person name="Submissions S."/>
        </authorList>
    </citation>
    <scope>NUCLEOTIDE SEQUENCE [LARGE SCALE GENOMIC DNA]</scope>
    <source>
        <strain evidence="7">DSM 16219</strain>
    </source>
</reference>
<dbReference type="InterPro" id="IPR051805">
    <property type="entry name" value="Dehydratase_Activator_Redct"/>
</dbReference>
<dbReference type="GO" id="GO:0051536">
    <property type="term" value="F:iron-sulfur cluster binding"/>
    <property type="evidence" value="ECO:0007669"/>
    <property type="project" value="UniProtKB-KW"/>
</dbReference>
<dbReference type="GO" id="GO:0046872">
    <property type="term" value="F:metal ion binding"/>
    <property type="evidence" value="ECO:0007669"/>
    <property type="project" value="UniProtKB-KW"/>
</dbReference>
<keyword evidence="3" id="KW-0408">Iron</keyword>
<dbReference type="InterPro" id="IPR008275">
    <property type="entry name" value="CoA_E_activase_dom"/>
</dbReference>
<keyword evidence="7" id="KW-1185">Reference proteome</keyword>
<protein>
    <submittedName>
        <fullName evidence="6">CoA-substrate-specific enzyme activase, putative</fullName>
    </submittedName>
</protein>
<dbReference type="PANTHER" id="PTHR32329">
    <property type="entry name" value="BIFUNCTIONAL PROTEIN [INCLUDES 2-HYDROXYACYL-COA DEHYDRATASE (N-TER) AND ITS ACTIVATOR DOMAIN (C_TERM)-RELATED"/>
    <property type="match status" value="1"/>
</dbReference>
<dbReference type="STRING" id="1121393.SAMN02745216_00806"/>
<evidence type="ECO:0000256" key="1">
    <source>
        <dbReference type="ARBA" id="ARBA00001966"/>
    </source>
</evidence>
<dbReference type="Proteomes" id="UP000183994">
    <property type="component" value="Unassembled WGS sequence"/>
</dbReference>
<evidence type="ECO:0000256" key="3">
    <source>
        <dbReference type="ARBA" id="ARBA00023004"/>
    </source>
</evidence>
<proteinExistence type="predicted"/>
<dbReference type="AlphaFoldDB" id="A0A1M6FF97"/>